<evidence type="ECO:0000313" key="1">
    <source>
        <dbReference type="EMBL" id="KXT17023.1"/>
    </source>
</evidence>
<sequence>MLVRRIRTDIHQVYPVDFPLPSSSRLSDQFELLLQRNRPSFNVTGGPHSDCTIDTSKWLRDRIWDLVQVGGGTRVRCGALIECHAVSRGVRPQALPQYISSTKFNQRNMCEWHIHEEAVKIGRSYDEVTTRNEFDLLIAVITE</sequence>
<name>A0A139IQI0_9PEZI</name>
<organism evidence="1 2">
    <name type="scientific">Pseudocercospora musae</name>
    <dbReference type="NCBI Taxonomy" id="113226"/>
    <lineage>
        <taxon>Eukaryota</taxon>
        <taxon>Fungi</taxon>
        <taxon>Dikarya</taxon>
        <taxon>Ascomycota</taxon>
        <taxon>Pezizomycotina</taxon>
        <taxon>Dothideomycetes</taxon>
        <taxon>Dothideomycetidae</taxon>
        <taxon>Mycosphaerellales</taxon>
        <taxon>Mycosphaerellaceae</taxon>
        <taxon>Pseudocercospora</taxon>
    </lineage>
</organism>
<gene>
    <name evidence="1" type="ORF">AC579_4331</name>
</gene>
<keyword evidence="2" id="KW-1185">Reference proteome</keyword>
<accession>A0A139IQI0</accession>
<dbReference type="Proteomes" id="UP000073492">
    <property type="component" value="Unassembled WGS sequence"/>
</dbReference>
<comment type="caution">
    <text evidence="1">The sequence shown here is derived from an EMBL/GenBank/DDBJ whole genome shotgun (WGS) entry which is preliminary data.</text>
</comment>
<evidence type="ECO:0000313" key="2">
    <source>
        <dbReference type="Proteomes" id="UP000073492"/>
    </source>
</evidence>
<dbReference type="AlphaFoldDB" id="A0A139IQI0"/>
<dbReference type="EMBL" id="LFZO01000026">
    <property type="protein sequence ID" value="KXT17023.1"/>
    <property type="molecule type" value="Genomic_DNA"/>
</dbReference>
<proteinExistence type="predicted"/>
<dbReference type="OrthoDB" id="194443at2759"/>
<protein>
    <submittedName>
        <fullName evidence="1">Uncharacterized protein</fullName>
    </submittedName>
</protein>
<reference evidence="1 2" key="1">
    <citation type="submission" date="2015-07" db="EMBL/GenBank/DDBJ databases">
        <title>Comparative genomics of the Sigatoka disease complex on banana suggests a link between parallel evolutionary changes in Pseudocercospora fijiensis and Pseudocercospora eumusae and increased virulence on the banana host.</title>
        <authorList>
            <person name="Chang T.-C."/>
            <person name="Salvucci A."/>
            <person name="Crous P.W."/>
            <person name="Stergiopoulos I."/>
        </authorList>
    </citation>
    <scope>NUCLEOTIDE SEQUENCE [LARGE SCALE GENOMIC DNA]</scope>
    <source>
        <strain evidence="1 2">CBS 116634</strain>
    </source>
</reference>